<evidence type="ECO:0000256" key="1">
    <source>
        <dbReference type="ARBA" id="ARBA00022741"/>
    </source>
</evidence>
<evidence type="ECO:0000313" key="5">
    <source>
        <dbReference type="Proteomes" id="UP000281553"/>
    </source>
</evidence>
<evidence type="ECO:0000313" key="4">
    <source>
        <dbReference type="EMBL" id="VDN31429.1"/>
    </source>
</evidence>
<dbReference type="OrthoDB" id="422555at2759"/>
<dbReference type="PANTHER" id="PTHR11630">
    <property type="entry name" value="DNA REPLICATION LICENSING FACTOR MCM FAMILY MEMBER"/>
    <property type="match status" value="1"/>
</dbReference>
<evidence type="ECO:0000259" key="3">
    <source>
        <dbReference type="PROSITE" id="PS50051"/>
    </source>
</evidence>
<dbReference type="GO" id="GO:0003697">
    <property type="term" value="F:single-stranded DNA binding"/>
    <property type="evidence" value="ECO:0007669"/>
    <property type="project" value="TreeGrafter"/>
</dbReference>
<dbReference type="Gene3D" id="3.40.50.300">
    <property type="entry name" value="P-loop containing nucleotide triphosphate hydrolases"/>
    <property type="match status" value="2"/>
</dbReference>
<dbReference type="EMBL" id="UYRU01080836">
    <property type="protein sequence ID" value="VDN31429.1"/>
    <property type="molecule type" value="Genomic_DNA"/>
</dbReference>
<dbReference type="GO" id="GO:0005634">
    <property type="term" value="C:nucleus"/>
    <property type="evidence" value="ECO:0007669"/>
    <property type="project" value="TreeGrafter"/>
</dbReference>
<dbReference type="Pfam" id="PF00493">
    <property type="entry name" value="MCM"/>
    <property type="match status" value="1"/>
</dbReference>
<keyword evidence="2" id="KW-0067">ATP-binding</keyword>
<protein>
    <recommendedName>
        <fullName evidence="3">MCM C-terminal AAA(+) ATPase domain-containing protein</fullName>
    </recommendedName>
</protein>
<dbReference type="PANTHER" id="PTHR11630:SF47">
    <property type="entry name" value="DNA HELICASE MCM8"/>
    <property type="match status" value="1"/>
</dbReference>
<name>A0A3P7QMF2_DIBLA</name>
<evidence type="ECO:0000256" key="2">
    <source>
        <dbReference type="ARBA" id="ARBA00022840"/>
    </source>
</evidence>
<dbReference type="Proteomes" id="UP000281553">
    <property type="component" value="Unassembled WGS sequence"/>
</dbReference>
<feature type="domain" description="MCM C-terminal AAA(+) ATPase" evidence="3">
    <location>
        <begin position="1"/>
        <end position="82"/>
    </location>
</feature>
<dbReference type="InterPro" id="IPR027417">
    <property type="entry name" value="P-loop_NTPase"/>
</dbReference>
<dbReference type="PROSITE" id="PS50051">
    <property type="entry name" value="MCM_2"/>
    <property type="match status" value="1"/>
</dbReference>
<dbReference type="InterPro" id="IPR001208">
    <property type="entry name" value="MCM_dom"/>
</dbReference>
<accession>A0A3P7QMF2</accession>
<dbReference type="AlphaFoldDB" id="A0A3P7QMF2"/>
<dbReference type="GO" id="GO:0005524">
    <property type="term" value="F:ATP binding"/>
    <property type="evidence" value="ECO:0007669"/>
    <property type="project" value="UniProtKB-KW"/>
</dbReference>
<organism evidence="4 5">
    <name type="scientific">Dibothriocephalus latus</name>
    <name type="common">Fish tapeworm</name>
    <name type="synonym">Diphyllobothrium latum</name>
    <dbReference type="NCBI Taxonomy" id="60516"/>
    <lineage>
        <taxon>Eukaryota</taxon>
        <taxon>Metazoa</taxon>
        <taxon>Spiralia</taxon>
        <taxon>Lophotrochozoa</taxon>
        <taxon>Platyhelminthes</taxon>
        <taxon>Cestoda</taxon>
        <taxon>Eucestoda</taxon>
        <taxon>Diphyllobothriidea</taxon>
        <taxon>Diphyllobothriidae</taxon>
        <taxon>Dibothriocephalus</taxon>
    </lineage>
</organism>
<keyword evidence="1" id="KW-0547">Nucleotide-binding</keyword>
<dbReference type="GO" id="GO:0042555">
    <property type="term" value="C:MCM complex"/>
    <property type="evidence" value="ECO:0007669"/>
    <property type="project" value="TreeGrafter"/>
</dbReference>
<keyword evidence="5" id="KW-1185">Reference proteome</keyword>
<gene>
    <name evidence="4" type="ORF">DILT_LOCUS15748</name>
</gene>
<dbReference type="InterPro" id="IPR031327">
    <property type="entry name" value="MCM"/>
</dbReference>
<sequence>MLRAAASAAPRAVYVCGNATSAAGLTVSTGRDQSGSGFGLEAGALVLADQGCCCIDEFDKISCDPASLLEVLEQQTVSVARALLFIISSSFSARRFDLIFILPDRPSERQDRRLSEHILALHTGKQRDRWAFGGNASAANVYAGSEESLEARLQLPPGFDYSRLISPSLLRKYIAYARRYVHPRHVFFNFFSPQQLIVTCLKSWI</sequence>
<reference evidence="4 5" key="1">
    <citation type="submission" date="2018-11" db="EMBL/GenBank/DDBJ databases">
        <authorList>
            <consortium name="Pathogen Informatics"/>
        </authorList>
    </citation>
    <scope>NUCLEOTIDE SEQUENCE [LARGE SCALE GENOMIC DNA]</scope>
</reference>
<dbReference type="SUPFAM" id="SSF52540">
    <property type="entry name" value="P-loop containing nucleoside triphosphate hydrolases"/>
    <property type="match status" value="1"/>
</dbReference>
<proteinExistence type="predicted"/>
<dbReference type="GO" id="GO:0017116">
    <property type="term" value="F:single-stranded DNA helicase activity"/>
    <property type="evidence" value="ECO:0007669"/>
    <property type="project" value="TreeGrafter"/>
</dbReference>
<dbReference type="PRINTS" id="PR01657">
    <property type="entry name" value="MCMFAMILY"/>
</dbReference>